<keyword evidence="8" id="KW-1185">Reference proteome</keyword>
<feature type="transmembrane region" description="Helical" evidence="6">
    <location>
        <begin position="211"/>
        <end position="229"/>
    </location>
</feature>
<gene>
    <name evidence="7" type="ORF">E1294_45060</name>
</gene>
<feature type="transmembrane region" description="Helical" evidence="6">
    <location>
        <begin position="250"/>
        <end position="275"/>
    </location>
</feature>
<name>A0A4R4VZ95_9ACTN</name>
<evidence type="ECO:0000256" key="5">
    <source>
        <dbReference type="ARBA" id="ARBA00031636"/>
    </source>
</evidence>
<protein>
    <recommendedName>
        <fullName evidence="3">Probable multidrug resistance protein NorM</fullName>
    </recommendedName>
    <alternativeName>
        <fullName evidence="5">Multidrug-efflux transporter</fullName>
    </alternativeName>
</protein>
<comment type="caution">
    <text evidence="7">The sequence shown here is derived from an EMBL/GenBank/DDBJ whole genome shotgun (WGS) entry which is preliminary data.</text>
</comment>
<dbReference type="InterPro" id="IPR002528">
    <property type="entry name" value="MATE_fam"/>
</dbReference>
<organism evidence="7 8">
    <name type="scientific">Nonomuraea diastatica</name>
    <dbReference type="NCBI Taxonomy" id="1848329"/>
    <lineage>
        <taxon>Bacteria</taxon>
        <taxon>Bacillati</taxon>
        <taxon>Actinomycetota</taxon>
        <taxon>Actinomycetes</taxon>
        <taxon>Streptosporangiales</taxon>
        <taxon>Streptosporangiaceae</taxon>
        <taxon>Nonomuraea</taxon>
    </lineage>
</organism>
<dbReference type="PANTHER" id="PTHR43298:SF2">
    <property type="entry name" value="FMN_FAD EXPORTER YEEO-RELATED"/>
    <property type="match status" value="1"/>
</dbReference>
<evidence type="ECO:0000256" key="3">
    <source>
        <dbReference type="ARBA" id="ARBA00020268"/>
    </source>
</evidence>
<keyword evidence="6" id="KW-0812">Transmembrane</keyword>
<feature type="transmembrane region" description="Helical" evidence="6">
    <location>
        <begin position="184"/>
        <end position="205"/>
    </location>
</feature>
<evidence type="ECO:0000256" key="6">
    <source>
        <dbReference type="SAM" id="Phobius"/>
    </source>
</evidence>
<sequence length="451" mass="45494">MFSTLGTWSELQAIGSIRDLQRNGAFPAALSLLMIALLRAAVPLFLAMVTGMIGSLVVTSVLGKHDTVALAAFAVMTAVLNPASAAVQGALRGLGPFVAQHRDEPAAAVPIVRDARWLSMAAGTAGALAVLCVPLLARATGVPGAVVRELGLLPYFVAVYLLIFASTGGASTILVALGRNRSVLWPTLTFGLLLSVLTVALVPSLGLTGVGIAWVAGGGAAAVVASLLLRRALGGPIGQARPRFGEIAKLARVSVPLAGTVLIKFGVLGVVTLAAGGTGARDTAAHAVLTTLTALMMMASLSIGQVSVPEIARAADPAGARRANRTAALLALAASLVGAALLLGFGSSLVTLFSDDPGVRERVLALLPLMALASMADAAQAVQGTGLTALKRSGASLGYFAIGYGLLVLAAVPVARTWGITGLWVAMAVANVLLVVLQGTGFHRHSARVAG</sequence>
<dbReference type="PANTHER" id="PTHR43298">
    <property type="entry name" value="MULTIDRUG RESISTANCE PROTEIN NORM-RELATED"/>
    <property type="match status" value="1"/>
</dbReference>
<dbReference type="CDD" id="cd12082">
    <property type="entry name" value="MATE_like"/>
    <property type="match status" value="1"/>
</dbReference>
<keyword evidence="6" id="KW-1133">Transmembrane helix</keyword>
<dbReference type="InterPro" id="IPR050222">
    <property type="entry name" value="MATE_MdtK"/>
</dbReference>
<keyword evidence="6" id="KW-0472">Membrane</keyword>
<reference evidence="7 8" key="1">
    <citation type="submission" date="2019-03" db="EMBL/GenBank/DDBJ databases">
        <title>Draft genome sequences of novel Actinobacteria.</title>
        <authorList>
            <person name="Sahin N."/>
            <person name="Ay H."/>
            <person name="Saygin H."/>
        </authorList>
    </citation>
    <scope>NUCLEOTIDE SEQUENCE [LARGE SCALE GENOMIC DNA]</scope>
    <source>
        <strain evidence="7 8">KC712</strain>
    </source>
</reference>
<accession>A0A4R4VZ95</accession>
<feature type="transmembrane region" description="Helical" evidence="6">
    <location>
        <begin position="394"/>
        <end position="412"/>
    </location>
</feature>
<feature type="transmembrane region" description="Helical" evidence="6">
    <location>
        <begin position="418"/>
        <end position="437"/>
    </location>
</feature>
<dbReference type="EMBL" id="SMKP01000218">
    <property type="protein sequence ID" value="TDD11458.1"/>
    <property type="molecule type" value="Genomic_DNA"/>
</dbReference>
<evidence type="ECO:0000313" key="7">
    <source>
        <dbReference type="EMBL" id="TDD11458.1"/>
    </source>
</evidence>
<keyword evidence="4" id="KW-0813">Transport</keyword>
<dbReference type="GO" id="GO:0015297">
    <property type="term" value="F:antiporter activity"/>
    <property type="evidence" value="ECO:0007669"/>
    <property type="project" value="InterPro"/>
</dbReference>
<dbReference type="AlphaFoldDB" id="A0A4R4VZ95"/>
<evidence type="ECO:0000256" key="2">
    <source>
        <dbReference type="ARBA" id="ARBA00010199"/>
    </source>
</evidence>
<feature type="transmembrane region" description="Helical" evidence="6">
    <location>
        <begin position="329"/>
        <end position="351"/>
    </location>
</feature>
<feature type="transmembrane region" description="Helical" evidence="6">
    <location>
        <begin position="45"/>
        <end position="62"/>
    </location>
</feature>
<dbReference type="Pfam" id="PF01554">
    <property type="entry name" value="MatE"/>
    <property type="match status" value="1"/>
</dbReference>
<proteinExistence type="inferred from homology"/>
<evidence type="ECO:0000256" key="1">
    <source>
        <dbReference type="ARBA" id="ARBA00003408"/>
    </source>
</evidence>
<feature type="transmembrane region" description="Helical" evidence="6">
    <location>
        <begin position="287"/>
        <end position="308"/>
    </location>
</feature>
<feature type="transmembrane region" description="Helical" evidence="6">
    <location>
        <begin position="117"/>
        <end position="137"/>
    </location>
</feature>
<feature type="transmembrane region" description="Helical" evidence="6">
    <location>
        <begin position="157"/>
        <end position="177"/>
    </location>
</feature>
<dbReference type="OrthoDB" id="3424624at2"/>
<evidence type="ECO:0000256" key="4">
    <source>
        <dbReference type="ARBA" id="ARBA00022448"/>
    </source>
</evidence>
<dbReference type="GO" id="GO:0005886">
    <property type="term" value="C:plasma membrane"/>
    <property type="evidence" value="ECO:0007669"/>
    <property type="project" value="TreeGrafter"/>
</dbReference>
<feature type="transmembrane region" description="Helical" evidence="6">
    <location>
        <begin position="363"/>
        <end position="382"/>
    </location>
</feature>
<comment type="similarity">
    <text evidence="2">Belongs to the multi antimicrobial extrusion (MATE) (TC 2.A.66.1) family.</text>
</comment>
<dbReference type="Proteomes" id="UP000294543">
    <property type="component" value="Unassembled WGS sequence"/>
</dbReference>
<evidence type="ECO:0000313" key="8">
    <source>
        <dbReference type="Proteomes" id="UP000294543"/>
    </source>
</evidence>
<dbReference type="GO" id="GO:0042910">
    <property type="term" value="F:xenobiotic transmembrane transporter activity"/>
    <property type="evidence" value="ECO:0007669"/>
    <property type="project" value="InterPro"/>
</dbReference>
<comment type="function">
    <text evidence="1">Multidrug efflux pump.</text>
</comment>